<proteinExistence type="predicted"/>
<sequence length="70" mass="8581">MSNNIKKLKNFCLLQQYDSSVRFVDQTQGGLYYTHLRQTFERNRNKKKEWKELFRWKNLLILVDKTITVL</sequence>
<protein>
    <submittedName>
        <fullName evidence="1">Uncharacterized protein</fullName>
    </submittedName>
</protein>
<dbReference type="AlphaFoldDB" id="A0A9P0QBF0"/>
<dbReference type="EMBL" id="CAKOFQ010008925">
    <property type="protein sequence ID" value="CAH2016518.1"/>
    <property type="molecule type" value="Genomic_DNA"/>
</dbReference>
<organism evidence="1 2">
    <name type="scientific">Acanthoscelides obtectus</name>
    <name type="common">Bean weevil</name>
    <name type="synonym">Bruchus obtectus</name>
    <dbReference type="NCBI Taxonomy" id="200917"/>
    <lineage>
        <taxon>Eukaryota</taxon>
        <taxon>Metazoa</taxon>
        <taxon>Ecdysozoa</taxon>
        <taxon>Arthropoda</taxon>
        <taxon>Hexapoda</taxon>
        <taxon>Insecta</taxon>
        <taxon>Pterygota</taxon>
        <taxon>Neoptera</taxon>
        <taxon>Endopterygota</taxon>
        <taxon>Coleoptera</taxon>
        <taxon>Polyphaga</taxon>
        <taxon>Cucujiformia</taxon>
        <taxon>Chrysomeloidea</taxon>
        <taxon>Chrysomelidae</taxon>
        <taxon>Bruchinae</taxon>
        <taxon>Bruchini</taxon>
        <taxon>Acanthoscelides</taxon>
    </lineage>
</organism>
<evidence type="ECO:0000313" key="1">
    <source>
        <dbReference type="EMBL" id="CAH2016518.1"/>
    </source>
</evidence>
<reference evidence="1" key="1">
    <citation type="submission" date="2022-03" db="EMBL/GenBank/DDBJ databases">
        <authorList>
            <person name="Sayadi A."/>
        </authorList>
    </citation>
    <scope>NUCLEOTIDE SEQUENCE</scope>
</reference>
<gene>
    <name evidence="1" type="ORF">ACAOBT_LOCUS35422</name>
</gene>
<name>A0A9P0QBF0_ACAOB</name>
<accession>A0A9P0QBF0</accession>
<dbReference type="Proteomes" id="UP001152888">
    <property type="component" value="Unassembled WGS sequence"/>
</dbReference>
<keyword evidence="2" id="KW-1185">Reference proteome</keyword>
<comment type="caution">
    <text evidence="1">The sequence shown here is derived from an EMBL/GenBank/DDBJ whole genome shotgun (WGS) entry which is preliminary data.</text>
</comment>
<evidence type="ECO:0000313" key="2">
    <source>
        <dbReference type="Proteomes" id="UP001152888"/>
    </source>
</evidence>